<dbReference type="Proteomes" id="UP001172386">
    <property type="component" value="Unassembled WGS sequence"/>
</dbReference>
<dbReference type="EMBL" id="JAPDRQ010000353">
    <property type="protein sequence ID" value="KAJ9650345.1"/>
    <property type="molecule type" value="Genomic_DNA"/>
</dbReference>
<protein>
    <submittedName>
        <fullName evidence="1">Uncharacterized protein</fullName>
    </submittedName>
</protein>
<keyword evidence="2" id="KW-1185">Reference proteome</keyword>
<organism evidence="1 2">
    <name type="scientific">Neophaeococcomyces mojaviensis</name>
    <dbReference type="NCBI Taxonomy" id="3383035"/>
    <lineage>
        <taxon>Eukaryota</taxon>
        <taxon>Fungi</taxon>
        <taxon>Dikarya</taxon>
        <taxon>Ascomycota</taxon>
        <taxon>Pezizomycotina</taxon>
        <taxon>Eurotiomycetes</taxon>
        <taxon>Chaetothyriomycetidae</taxon>
        <taxon>Chaetothyriales</taxon>
        <taxon>Chaetothyriales incertae sedis</taxon>
        <taxon>Neophaeococcomyces</taxon>
    </lineage>
</organism>
<evidence type="ECO:0000313" key="2">
    <source>
        <dbReference type="Proteomes" id="UP001172386"/>
    </source>
</evidence>
<sequence length="839" mass="92934">MAKPKSEALDDQAGKILELCGEHALDRPLLEQIKPCKSLAGQLTALDKTLAQYLVKEEATLAHKRNSPVLRVLTKPPLPDSNIVTTTIVRHIKQCRHDNSGHVLEALLGTLATVVTPAKLNEVVNELLLKAVRRNSSSYVSPLAARASHETLDTALREALLRQRAHCVKCLLSHGADPNSLGVSHLSKLMIDNVKVFELLLRAHHPLKDENFGPLCTAAAQSCSTRTFNLLLRAKYRTGSQKAAGWDRDNLLKELLRARKFDMFYVLASTTFNWPLTTGTVFLDAIESTKGLHSTREKVIEILLCLTKDFNAVASAYLVQLFSSLISENDSEMMSIFLKHSHIVPSETIGLICRLGALDLLDIVLSVEYVGQTNPEINSRISVDASHILDLIRAVLDEPQPLCTDVVKQLIYRVGLFLSSQSTDSVPSPGFYEILTSAMQSKMQNSLELRIMSILEVTQDIKLQYRQNFALGQPQLDKLLLCAVQNGLALLAEALLESGASPDISDTKGRSALFLAVLGGHEKIVRVLVDGQAPPNDGSLHVAACKEQWGTMQILLMAGHSPLRRCAISGWTTVLEACVRHAYSPWPLILDNGDDLSYPQQFPSQDFPTTIAILMHEEQSKSNIARKATEIVLVLVLALTKQHTHALVSELLSYIEKYTVQSLLSPQRIYRNGSLRFSVLGLIERWPKVALDPDDQQDLVERMRSEGFQPVFYTVEGDQPPYAVCVPEALVEAQKRRTAFNSKECSVQVYCAQPGLEDIHAGLVPACNTTHGWDDTIICTDCLQSYLEARMFPLEDQKSVADMNFVRGATETGRKATERSAHTSDTSDDRHCIDKLYTL</sequence>
<evidence type="ECO:0000313" key="1">
    <source>
        <dbReference type="EMBL" id="KAJ9650345.1"/>
    </source>
</evidence>
<reference evidence="1" key="1">
    <citation type="submission" date="2022-10" db="EMBL/GenBank/DDBJ databases">
        <title>Culturing micro-colonial fungi from biological soil crusts in the Mojave desert and describing Neophaeococcomyces mojavensis, and introducing the new genera and species Taxawa tesnikishii.</title>
        <authorList>
            <person name="Kurbessoian T."/>
            <person name="Stajich J.E."/>
        </authorList>
    </citation>
    <scope>NUCLEOTIDE SEQUENCE</scope>
    <source>
        <strain evidence="1">JES_112</strain>
    </source>
</reference>
<name>A0ACC2ZRY3_9EURO</name>
<accession>A0ACC2ZRY3</accession>
<gene>
    <name evidence="1" type="ORF">H2198_010353</name>
</gene>
<comment type="caution">
    <text evidence="1">The sequence shown here is derived from an EMBL/GenBank/DDBJ whole genome shotgun (WGS) entry which is preliminary data.</text>
</comment>
<proteinExistence type="predicted"/>